<dbReference type="PANTHER" id="PTHR21058:SF0">
    <property type="entry name" value="6,7-DIMETHYL-8-RIBITYLLUMAZINE SYNTHASE"/>
    <property type="match status" value="1"/>
</dbReference>
<dbReference type="NCBIfam" id="TIGR00114">
    <property type="entry name" value="lumazine-synth"/>
    <property type="match status" value="1"/>
</dbReference>
<comment type="catalytic activity">
    <reaction evidence="6 7">
        <text>(2S)-2-hydroxy-3-oxobutyl phosphate + 5-amino-6-(D-ribitylamino)uracil = 6,7-dimethyl-8-(1-D-ribityl)lumazine + phosphate + 2 H2O + H(+)</text>
        <dbReference type="Rhea" id="RHEA:26152"/>
        <dbReference type="ChEBI" id="CHEBI:15377"/>
        <dbReference type="ChEBI" id="CHEBI:15378"/>
        <dbReference type="ChEBI" id="CHEBI:15934"/>
        <dbReference type="ChEBI" id="CHEBI:43474"/>
        <dbReference type="ChEBI" id="CHEBI:58201"/>
        <dbReference type="ChEBI" id="CHEBI:58830"/>
        <dbReference type="EC" id="2.5.1.78"/>
    </reaction>
</comment>
<feature type="binding site" evidence="7">
    <location>
        <position position="11"/>
    </location>
    <ligand>
        <name>5-amino-6-(D-ribitylamino)uracil</name>
        <dbReference type="ChEBI" id="CHEBI:15934"/>
    </ligand>
</feature>
<comment type="pathway">
    <text evidence="1 7">Cofactor biosynthesis; riboflavin biosynthesis; riboflavin from 2-hydroxy-3-oxobutyl phosphate and 5-amino-6-(D-ribitylamino)uracil: step 1/2.</text>
</comment>
<proteinExistence type="inferred from homology"/>
<reference evidence="8" key="1">
    <citation type="journal article" date="2014" name="Int. J. Syst. Evol. Microbiol.">
        <title>Complete genome sequence of Corynebacterium casei LMG S-19264T (=DSM 44701T), isolated from a smear-ripened cheese.</title>
        <authorList>
            <consortium name="US DOE Joint Genome Institute (JGI-PGF)"/>
            <person name="Walter F."/>
            <person name="Albersmeier A."/>
            <person name="Kalinowski J."/>
            <person name="Ruckert C."/>
        </authorList>
    </citation>
    <scope>NUCLEOTIDE SEQUENCE</scope>
    <source>
        <strain evidence="8">JCM 19596</strain>
    </source>
</reference>
<gene>
    <name evidence="7" type="primary">ribH</name>
    <name evidence="8" type="ORF">GCM10009039_19290</name>
</gene>
<feature type="binding site" evidence="7">
    <location>
        <position position="115"/>
    </location>
    <ligand>
        <name>(2S)-2-hydroxy-3-oxobutyl phosphate</name>
        <dbReference type="ChEBI" id="CHEBI:58830"/>
    </ligand>
</feature>
<comment type="function">
    <text evidence="7">Catalyzes the formation of 6,7-dimethyl-8-ribityllumazine by condensation of 5-amino-6-(D-ribitylamino)uracil with 3,4-dihydroxy-2-butanone 4-phosphate. This is the penultimate step in the biosynthesis of riboflavin.</text>
</comment>
<keyword evidence="9" id="KW-1185">Reference proteome</keyword>
<organism evidence="8 9">
    <name type="scientific">Halocalculus aciditolerans</name>
    <dbReference type="NCBI Taxonomy" id="1383812"/>
    <lineage>
        <taxon>Archaea</taxon>
        <taxon>Methanobacteriati</taxon>
        <taxon>Methanobacteriota</taxon>
        <taxon>Stenosarchaea group</taxon>
        <taxon>Halobacteria</taxon>
        <taxon>Halobacteriales</taxon>
        <taxon>Halobacteriaceae</taxon>
        <taxon>Halocalculus</taxon>
    </lineage>
</organism>
<evidence type="ECO:0000256" key="4">
    <source>
        <dbReference type="ARBA" id="ARBA00022619"/>
    </source>
</evidence>
<feature type="binding site" evidence="7">
    <location>
        <begin position="43"/>
        <end position="45"/>
    </location>
    <ligand>
        <name>5-amino-6-(D-ribitylamino)uracil</name>
        <dbReference type="ChEBI" id="CHEBI:15934"/>
    </ligand>
</feature>
<reference evidence="8" key="2">
    <citation type="submission" date="2020-09" db="EMBL/GenBank/DDBJ databases">
        <authorList>
            <person name="Sun Q."/>
            <person name="Ohkuma M."/>
        </authorList>
    </citation>
    <scope>NUCLEOTIDE SEQUENCE</scope>
    <source>
        <strain evidence="8">JCM 19596</strain>
    </source>
</reference>
<name>A0A830F498_9EURY</name>
<comment type="caution">
    <text evidence="8">The sequence shown here is derived from an EMBL/GenBank/DDBJ whole genome shotgun (WGS) entry which is preliminary data.</text>
</comment>
<dbReference type="Gene3D" id="3.40.50.960">
    <property type="entry name" value="Lumazine/riboflavin synthase"/>
    <property type="match status" value="1"/>
</dbReference>
<dbReference type="AlphaFoldDB" id="A0A830F498"/>
<dbReference type="InterPro" id="IPR034964">
    <property type="entry name" value="LS"/>
</dbReference>
<dbReference type="PANTHER" id="PTHR21058">
    <property type="entry name" value="6,7-DIMETHYL-8-RIBITYLLUMAZINE SYNTHASE DMRL SYNTHASE LUMAZINE SYNTHASE"/>
    <property type="match status" value="1"/>
</dbReference>
<dbReference type="GO" id="GO:0009231">
    <property type="term" value="P:riboflavin biosynthetic process"/>
    <property type="evidence" value="ECO:0007669"/>
    <property type="project" value="UniProtKB-UniRule"/>
</dbReference>
<evidence type="ECO:0000256" key="1">
    <source>
        <dbReference type="ARBA" id="ARBA00004917"/>
    </source>
</evidence>
<evidence type="ECO:0000313" key="8">
    <source>
        <dbReference type="EMBL" id="GGL61244.1"/>
    </source>
</evidence>
<keyword evidence="5 7" id="KW-0808">Transferase</keyword>
<dbReference type="GO" id="GO:0000906">
    <property type="term" value="F:6,7-dimethyl-8-ribityllumazine synthase activity"/>
    <property type="evidence" value="ECO:0007669"/>
    <property type="project" value="UniProtKB-UniRule"/>
</dbReference>
<dbReference type="OrthoDB" id="7610at2157"/>
<accession>A0A830F498</accession>
<evidence type="ECO:0000256" key="5">
    <source>
        <dbReference type="ARBA" id="ARBA00022679"/>
    </source>
</evidence>
<dbReference type="HAMAP" id="MF_00178">
    <property type="entry name" value="Lumazine_synth"/>
    <property type="match status" value="1"/>
</dbReference>
<comment type="similarity">
    <text evidence="2 7">Belongs to the DMRL synthase family.</text>
</comment>
<feature type="binding site" evidence="7">
    <location>
        <position position="100"/>
    </location>
    <ligand>
        <name>5-amino-6-(D-ribitylamino)uracil</name>
        <dbReference type="ChEBI" id="CHEBI:15934"/>
    </ligand>
</feature>
<evidence type="ECO:0000256" key="3">
    <source>
        <dbReference type="ARBA" id="ARBA00012664"/>
    </source>
</evidence>
<dbReference type="EC" id="2.5.1.78" evidence="3 7"/>
<feature type="active site" description="Proton donor" evidence="7">
    <location>
        <position position="75"/>
    </location>
</feature>
<protein>
    <recommendedName>
        <fullName evidence="3 7">6,7-dimethyl-8-ribityllumazine synthase</fullName>
        <shortName evidence="7">DMRL synthase</shortName>
        <shortName evidence="7">LS</shortName>
        <shortName evidence="7">Lumazine synthase</shortName>
        <ecNumber evidence="3 7">2.5.1.78</ecNumber>
    </recommendedName>
</protein>
<evidence type="ECO:0000256" key="6">
    <source>
        <dbReference type="ARBA" id="ARBA00048785"/>
    </source>
</evidence>
<dbReference type="SUPFAM" id="SSF52121">
    <property type="entry name" value="Lumazine synthase"/>
    <property type="match status" value="1"/>
</dbReference>
<dbReference type="Pfam" id="PF00885">
    <property type="entry name" value="DMRL_synthase"/>
    <property type="match status" value="1"/>
</dbReference>
<dbReference type="GO" id="GO:0009349">
    <property type="term" value="C:riboflavin synthase complex"/>
    <property type="evidence" value="ECO:0007669"/>
    <property type="project" value="UniProtKB-UniRule"/>
</dbReference>
<dbReference type="InterPro" id="IPR002180">
    <property type="entry name" value="LS/RS"/>
</dbReference>
<evidence type="ECO:0000256" key="2">
    <source>
        <dbReference type="ARBA" id="ARBA00007424"/>
    </source>
</evidence>
<evidence type="ECO:0000256" key="7">
    <source>
        <dbReference type="HAMAP-Rule" id="MF_00178"/>
    </source>
</evidence>
<evidence type="ECO:0000313" key="9">
    <source>
        <dbReference type="Proteomes" id="UP000607197"/>
    </source>
</evidence>
<sequence>MVALGIVVARFNRPVTEEMESAALDAADAADADVAAVEHVPGAFDAPLVADRLARRDDVDAVAVLGAVVTGDTDHDQVITRSTARTLQQVSLDRDKPVTLGITGPGMSGDEAYARTENGAHAVDAALDLVNTGVAA</sequence>
<keyword evidence="4 7" id="KW-0686">Riboflavin biosynthesis</keyword>
<dbReference type="InterPro" id="IPR036467">
    <property type="entry name" value="LS/RS_sf"/>
</dbReference>
<feature type="binding site" evidence="7">
    <location>
        <begin position="72"/>
        <end position="73"/>
    </location>
    <ligand>
        <name>(2S)-2-hydroxy-3-oxobutyl phosphate</name>
        <dbReference type="ChEBI" id="CHEBI:58830"/>
    </ligand>
</feature>
<dbReference type="RefSeq" id="WP_188978351.1">
    <property type="nucleotide sequence ID" value="NZ_BMPG01000002.1"/>
</dbReference>
<dbReference type="UniPathway" id="UPA00275">
    <property type="reaction ID" value="UER00404"/>
</dbReference>
<dbReference type="EMBL" id="BMPG01000002">
    <property type="protein sequence ID" value="GGL61244.1"/>
    <property type="molecule type" value="Genomic_DNA"/>
</dbReference>
<dbReference type="Proteomes" id="UP000607197">
    <property type="component" value="Unassembled WGS sequence"/>
</dbReference>
<feature type="binding site" evidence="7">
    <location>
        <begin position="67"/>
        <end position="69"/>
    </location>
    <ligand>
        <name>5-amino-6-(D-ribitylamino)uracil</name>
        <dbReference type="ChEBI" id="CHEBI:15934"/>
    </ligand>
</feature>